<evidence type="ECO:0000313" key="2">
    <source>
        <dbReference type="Proteomes" id="UP001226434"/>
    </source>
</evidence>
<dbReference type="RefSeq" id="WP_282333538.1">
    <property type="nucleotide sequence ID" value="NZ_JASBRG010000003.1"/>
</dbReference>
<organism evidence="1 2">
    <name type="scientific">Pinibacter soli</name>
    <dbReference type="NCBI Taxonomy" id="3044211"/>
    <lineage>
        <taxon>Bacteria</taxon>
        <taxon>Pseudomonadati</taxon>
        <taxon>Bacteroidota</taxon>
        <taxon>Chitinophagia</taxon>
        <taxon>Chitinophagales</taxon>
        <taxon>Chitinophagaceae</taxon>
        <taxon>Pinibacter</taxon>
    </lineage>
</organism>
<dbReference type="Gene3D" id="2.130.10.10">
    <property type="entry name" value="YVTN repeat-like/Quinoprotein amine dehydrogenase"/>
    <property type="match status" value="2"/>
</dbReference>
<proteinExistence type="predicted"/>
<dbReference type="EMBL" id="JASBRG010000003">
    <property type="protein sequence ID" value="MDI3319424.1"/>
    <property type="molecule type" value="Genomic_DNA"/>
</dbReference>
<dbReference type="InterPro" id="IPR011045">
    <property type="entry name" value="N2O_reductase_N"/>
</dbReference>
<keyword evidence="2" id="KW-1185">Reference proteome</keyword>
<accession>A0ABT6RBX3</accession>
<name>A0ABT6RBX3_9BACT</name>
<dbReference type="PANTHER" id="PTHR47197">
    <property type="entry name" value="PROTEIN NIRF"/>
    <property type="match status" value="1"/>
</dbReference>
<dbReference type="InterPro" id="IPR011964">
    <property type="entry name" value="YVTN_b-propeller_repeat"/>
</dbReference>
<evidence type="ECO:0000313" key="1">
    <source>
        <dbReference type="EMBL" id="MDI3319424.1"/>
    </source>
</evidence>
<protein>
    <submittedName>
        <fullName evidence="1">YncE family protein</fullName>
    </submittedName>
</protein>
<comment type="caution">
    <text evidence="1">The sequence shown here is derived from an EMBL/GenBank/DDBJ whole genome shotgun (WGS) entry which is preliminary data.</text>
</comment>
<dbReference type="PANTHER" id="PTHR47197:SF3">
    <property type="entry name" value="DIHYDRO-HEME D1 DEHYDROGENASE"/>
    <property type="match status" value="1"/>
</dbReference>
<dbReference type="SUPFAM" id="SSF50974">
    <property type="entry name" value="Nitrous oxide reductase, N-terminal domain"/>
    <property type="match status" value="1"/>
</dbReference>
<reference evidence="1 2" key="1">
    <citation type="submission" date="2023-05" db="EMBL/GenBank/DDBJ databases">
        <title>Genome sequence of Pinibacter sp. MAH-24.</title>
        <authorList>
            <person name="Huq M.A."/>
        </authorList>
    </citation>
    <scope>NUCLEOTIDE SEQUENCE [LARGE SCALE GENOMIC DNA]</scope>
    <source>
        <strain evidence="1 2">MAH-24</strain>
    </source>
</reference>
<dbReference type="InterPro" id="IPR015943">
    <property type="entry name" value="WD40/YVTN_repeat-like_dom_sf"/>
</dbReference>
<dbReference type="NCBIfam" id="TIGR02276">
    <property type="entry name" value="beta_rpt_yvtn"/>
    <property type="match status" value="1"/>
</dbReference>
<dbReference type="Proteomes" id="UP001226434">
    <property type="component" value="Unassembled WGS sequence"/>
</dbReference>
<sequence length="375" mass="39113">MGNAGTSVVLCAAWDGKNITVKSVADFKAVAPAPLALPNEVMINKEAEGKMLYVVLNGNNQLVKINLDTHTTVYSVNAGVAPYGLTMVNHKVFVTNWGGQIPTDTSDDKTAGVPYGAVSVDPVTGATAGGSVSVFNPDNGQLTGEIKVGLHPNDIIHSPNGQYVYVANANSDNVTVLNSASLVVTETISVRLHTAGVGDLGDSPNALAISPDGSHLYVANGLDNALAVIKLGAAAANPGKGASQVEGFIPTETYPGGLAILGDKLVVANIEGIGARVNSREINNPAKDKAENEGGAYNSHKQKATVTIISVPDEALLATYTQKVNALNLAYRTELSRLKPRNHMTPKPSRSGLANLLYLNMSFTSSKKTAPTTRF</sequence>
<dbReference type="InterPro" id="IPR051200">
    <property type="entry name" value="Host-pathogen_enzymatic-act"/>
</dbReference>
<gene>
    <name evidence="1" type="ORF">QJ048_06550</name>
</gene>